<proteinExistence type="inferred from homology"/>
<dbReference type="InterPro" id="IPR000639">
    <property type="entry name" value="Epox_hydrolase-like"/>
</dbReference>
<dbReference type="EMBL" id="JASAOK010000054">
    <property type="protein sequence ID" value="KAK6206650.1"/>
    <property type="molecule type" value="Genomic_DNA"/>
</dbReference>
<dbReference type="AlphaFoldDB" id="A0AAV9SVF8"/>
<dbReference type="Gene3D" id="3.40.50.1820">
    <property type="entry name" value="alpha/beta hydrolase"/>
    <property type="match status" value="1"/>
</dbReference>
<gene>
    <name evidence="4" type="ORF">QIS74_13138</name>
</gene>
<dbReference type="PRINTS" id="PR00111">
    <property type="entry name" value="ABHYDROLASE"/>
</dbReference>
<dbReference type="GO" id="GO:0016787">
    <property type="term" value="F:hydrolase activity"/>
    <property type="evidence" value="ECO:0007669"/>
    <property type="project" value="UniProtKB-KW"/>
</dbReference>
<sequence length="333" mass="37442">MTTKDLSQLTKKTFNVKRGFNYTCYTFPAQNSKPTLFLFHGWPDSARLWAGLIHDYLIPHGYGVIALDNLGFGDSSKPTDPGSYAPNHLTADAVEILEAEGLDSVVSVGHDWGSLIAQRLYNFYPERVRGLALISVPYMIPTAHFDLDAIKEMTKKMFGAGVFEYWHFFTAEDAADIMNRNLESVYSVVFGEPDTWLETWCAPDGMWEFVTQGRTQPTISFATPEHKADFMERYRKDGGFASSLCAYTVTSSGVRAESDRMLTDESITVKVPVLYWGGKQDYVCRPEMSQQAIAAGVLPDVKTLIRDGGHWAFLEAPAQFGQDILGWLRHRFE</sequence>
<accession>A0AAV9SVF8</accession>
<dbReference type="PANTHER" id="PTHR43329">
    <property type="entry name" value="EPOXIDE HYDROLASE"/>
    <property type="match status" value="1"/>
</dbReference>
<keyword evidence="1" id="KW-0378">Hydrolase</keyword>
<organism evidence="4 5">
    <name type="scientific">Colletotrichum tabaci</name>
    <dbReference type="NCBI Taxonomy" id="1209068"/>
    <lineage>
        <taxon>Eukaryota</taxon>
        <taxon>Fungi</taxon>
        <taxon>Dikarya</taxon>
        <taxon>Ascomycota</taxon>
        <taxon>Pezizomycotina</taxon>
        <taxon>Sordariomycetes</taxon>
        <taxon>Hypocreomycetidae</taxon>
        <taxon>Glomerellales</taxon>
        <taxon>Glomerellaceae</taxon>
        <taxon>Colletotrichum</taxon>
        <taxon>Colletotrichum destructivum species complex</taxon>
    </lineage>
</organism>
<evidence type="ECO:0000256" key="1">
    <source>
        <dbReference type="ARBA" id="ARBA00022801"/>
    </source>
</evidence>
<dbReference type="InterPro" id="IPR000073">
    <property type="entry name" value="AB_hydrolase_1"/>
</dbReference>
<evidence type="ECO:0000256" key="2">
    <source>
        <dbReference type="ARBA" id="ARBA00038334"/>
    </source>
</evidence>
<dbReference type="Pfam" id="PF00561">
    <property type="entry name" value="Abhydrolase_1"/>
    <property type="match status" value="1"/>
</dbReference>
<evidence type="ECO:0000259" key="3">
    <source>
        <dbReference type="Pfam" id="PF00561"/>
    </source>
</evidence>
<dbReference type="InterPro" id="IPR029058">
    <property type="entry name" value="AB_hydrolase_fold"/>
</dbReference>
<comment type="similarity">
    <text evidence="2">Belongs to the AB hydrolase superfamily. Epoxide hydrolase family.</text>
</comment>
<feature type="domain" description="AB hydrolase-1" evidence="3">
    <location>
        <begin position="34"/>
        <end position="317"/>
    </location>
</feature>
<dbReference type="SUPFAM" id="SSF53474">
    <property type="entry name" value="alpha/beta-Hydrolases"/>
    <property type="match status" value="1"/>
</dbReference>
<dbReference type="Proteomes" id="UP001327957">
    <property type="component" value="Unassembled WGS sequence"/>
</dbReference>
<name>A0AAV9SVF8_9PEZI</name>
<comment type="caution">
    <text evidence="4">The sequence shown here is derived from an EMBL/GenBank/DDBJ whole genome shotgun (WGS) entry which is preliminary data.</text>
</comment>
<evidence type="ECO:0000313" key="5">
    <source>
        <dbReference type="Proteomes" id="UP001327957"/>
    </source>
</evidence>
<keyword evidence="5" id="KW-1185">Reference proteome</keyword>
<protein>
    <recommendedName>
        <fullName evidence="3">AB hydrolase-1 domain-containing protein</fullName>
    </recommendedName>
</protein>
<evidence type="ECO:0000313" key="4">
    <source>
        <dbReference type="EMBL" id="KAK6206650.1"/>
    </source>
</evidence>
<reference evidence="4 5" key="1">
    <citation type="submission" date="2023-04" db="EMBL/GenBank/DDBJ databases">
        <title>Colletotrichum tabacum stain YC1 causing leaf anthracnose on Nicotiana tabacum(L.) cv.</title>
        <authorList>
            <person name="Ji Z."/>
            <person name="Wang M."/>
            <person name="Zhang J."/>
            <person name="Wang N."/>
            <person name="Zhou Z."/>
        </authorList>
    </citation>
    <scope>NUCLEOTIDE SEQUENCE [LARGE SCALE GENOMIC DNA]</scope>
    <source>
        <strain evidence="4 5">YC1</strain>
    </source>
</reference>
<dbReference type="PRINTS" id="PR00412">
    <property type="entry name" value="EPOXHYDRLASE"/>
</dbReference>